<feature type="binding site" evidence="4">
    <location>
        <position position="409"/>
    </location>
    <ligand>
        <name>Zn(2+)</name>
        <dbReference type="ChEBI" id="CHEBI:29105"/>
        <note>catalytic</note>
    </ligand>
</feature>
<feature type="domain" description="Peptidase M12B" evidence="6">
    <location>
        <begin position="251"/>
        <end position="486"/>
    </location>
</feature>
<dbReference type="PROSITE" id="PS50215">
    <property type="entry name" value="ADAM_MEPRO"/>
    <property type="match status" value="1"/>
</dbReference>
<dbReference type="EMBL" id="JADGJW010000011">
    <property type="protein sequence ID" value="KAJ3227750.1"/>
    <property type="molecule type" value="Genomic_DNA"/>
</dbReference>
<evidence type="ECO:0000259" key="6">
    <source>
        <dbReference type="PROSITE" id="PS50215"/>
    </source>
</evidence>
<evidence type="ECO:0000256" key="2">
    <source>
        <dbReference type="ARBA" id="ARBA00056552"/>
    </source>
</evidence>
<evidence type="ECO:0000313" key="7">
    <source>
        <dbReference type="EMBL" id="KAJ3227750.1"/>
    </source>
</evidence>
<comment type="caution">
    <text evidence="4">Lacks conserved residue(s) required for the propagation of feature annotation.</text>
</comment>
<proteinExistence type="predicted"/>
<accession>A0AAD5UBI6</accession>
<dbReference type="Proteomes" id="UP001211065">
    <property type="component" value="Unassembled WGS sequence"/>
</dbReference>
<keyword evidence="4" id="KW-0479">Metal-binding</keyword>
<feature type="active site" evidence="4">
    <location>
        <position position="406"/>
    </location>
</feature>
<dbReference type="Pfam" id="PF00200">
    <property type="entry name" value="Disintegrin"/>
    <property type="match status" value="1"/>
</dbReference>
<feature type="binding site" evidence="4">
    <location>
        <position position="405"/>
    </location>
    <ligand>
        <name>Zn(2+)</name>
        <dbReference type="ChEBI" id="CHEBI:29105"/>
        <note>catalytic</note>
    </ligand>
</feature>
<dbReference type="SMART" id="SM00050">
    <property type="entry name" value="DISIN"/>
    <property type="match status" value="1"/>
</dbReference>
<organism evidence="7 8">
    <name type="scientific">Clydaea vesicula</name>
    <dbReference type="NCBI Taxonomy" id="447962"/>
    <lineage>
        <taxon>Eukaryota</taxon>
        <taxon>Fungi</taxon>
        <taxon>Fungi incertae sedis</taxon>
        <taxon>Chytridiomycota</taxon>
        <taxon>Chytridiomycota incertae sedis</taxon>
        <taxon>Chytridiomycetes</taxon>
        <taxon>Lobulomycetales</taxon>
        <taxon>Lobulomycetaceae</taxon>
        <taxon>Clydaea</taxon>
    </lineage>
</organism>
<comment type="function">
    <text evidence="2">Probable zinc protease.</text>
</comment>
<dbReference type="GO" id="GO:0006508">
    <property type="term" value="P:proteolysis"/>
    <property type="evidence" value="ECO:0007669"/>
    <property type="project" value="InterPro"/>
</dbReference>
<dbReference type="InterPro" id="IPR036436">
    <property type="entry name" value="Disintegrin_dom_sf"/>
</dbReference>
<name>A0AAD5UBI6_9FUNG</name>
<evidence type="ECO:0000256" key="4">
    <source>
        <dbReference type="PROSITE-ProRule" id="PRU00276"/>
    </source>
</evidence>
<evidence type="ECO:0000256" key="1">
    <source>
        <dbReference type="ARBA" id="ARBA00023157"/>
    </source>
</evidence>
<dbReference type="InterPro" id="IPR001590">
    <property type="entry name" value="Peptidase_M12B"/>
</dbReference>
<dbReference type="PANTHER" id="PTHR11905">
    <property type="entry name" value="ADAM A DISINTEGRIN AND METALLOPROTEASE DOMAIN"/>
    <property type="match status" value="1"/>
</dbReference>
<evidence type="ECO:0000259" key="5">
    <source>
        <dbReference type="PROSITE" id="PS50214"/>
    </source>
</evidence>
<dbReference type="SUPFAM" id="SSF57552">
    <property type="entry name" value="Blood coagulation inhibitor (disintegrin)"/>
    <property type="match status" value="1"/>
</dbReference>
<dbReference type="PANTHER" id="PTHR11905:SF159">
    <property type="entry name" value="ADAM METALLOPROTEASE"/>
    <property type="match status" value="1"/>
</dbReference>
<keyword evidence="8" id="KW-1185">Reference proteome</keyword>
<feature type="domain" description="Disintegrin" evidence="5">
    <location>
        <begin position="495"/>
        <end position="581"/>
    </location>
</feature>
<dbReference type="FunFam" id="4.10.70.10:FF:000003">
    <property type="entry name" value="Disintegrin and metalloproteinase domain-containing protein 17"/>
    <property type="match status" value="1"/>
</dbReference>
<dbReference type="GO" id="GO:0046872">
    <property type="term" value="F:metal ion binding"/>
    <property type="evidence" value="ECO:0007669"/>
    <property type="project" value="UniProtKB-KW"/>
</dbReference>
<gene>
    <name evidence="7" type="ORF">HK099_000423</name>
</gene>
<dbReference type="AlphaFoldDB" id="A0AAD5UBI6"/>
<dbReference type="PROSITE" id="PS50214">
    <property type="entry name" value="DISINTEGRIN_2"/>
    <property type="match status" value="1"/>
</dbReference>
<feature type="binding site" evidence="4">
    <location>
        <position position="415"/>
    </location>
    <ligand>
        <name>Zn(2+)</name>
        <dbReference type="ChEBI" id="CHEBI:29105"/>
        <note>catalytic</note>
    </ligand>
</feature>
<protein>
    <recommendedName>
        <fullName evidence="3">Disintegrin and metalloproteinase domain-containing protein B</fullName>
    </recommendedName>
</protein>
<keyword evidence="4" id="KW-0862">Zinc</keyword>
<dbReference type="Gene3D" id="4.10.70.10">
    <property type="entry name" value="Disintegrin domain"/>
    <property type="match status" value="1"/>
</dbReference>
<dbReference type="Gene3D" id="3.40.390.10">
    <property type="entry name" value="Collagenase (Catalytic Domain)"/>
    <property type="match status" value="1"/>
</dbReference>
<sequence length="748" mass="83371">MEKEVSEKSTTAVRHYDFVLIKKHIPNQLTDTIDLQFKSFNQTFNLVLEKNPDLILRDSNLMIHDHEVEVNGTTHKIVKTTNLNGHPNVHPYKGSVLNQFGEVVGWTRIVFNKDPLEFENRNGLLFEGAFTTNDGMFHLSSIENYRISRRSGIDIDIVSPYERESIHRNTKLIVYKDSFNPLSLAATLPPTEMTSAHGCGFKFTESNKLAIIEARKHDFNPKRHQKRLLETDFAKFNLSAKQSDCYFQDKKILPMGVAVDCSYFATVGDVPKTLNRVLNVWNLVSQLYEATFNIQIAIVEVKIFQTCGSSTGISSENLSWNSECTQNYILEKRLTDFSEWRGKKNTAPDNAGLWHLMSRCSSGTSIGLAWISMLCEKRAISQQSDWVSGTGVSTIVPTEWRVVAHEIGHNFGAIHDCEKNSCPSFCFDPDADSCECCPCSGGCDCLGEYMMHPSDNSIRAEFSPCSVQKMCKNLKLELHKSCLMDPTELKQKSTTNICGNGIVEVNEECDCGQNCDINKCCGTDCKFISPAVCDQSTQECCENCQFKPAGAICRSSLDMCTLNQTCTGKEAFCHKSAILTNGVTCIPSGAPNNAKNTICASGVCTSRDLQCAGAIETGFSKTIKACKNKENSCVLECETEGGSCIELNDNFLDGTACLGGGYCEVLGYIIRLIVHYIRRRRQPDNQIALDPAMANYDNNSTWVDPQLQNIQQPYKAYDRNEATYNVIYYQNNPDKLQPASPRPPPSTG</sequence>
<evidence type="ECO:0000256" key="3">
    <source>
        <dbReference type="ARBA" id="ARBA00074021"/>
    </source>
</evidence>
<evidence type="ECO:0000313" key="8">
    <source>
        <dbReference type="Proteomes" id="UP001211065"/>
    </source>
</evidence>
<comment type="caution">
    <text evidence="7">The sequence shown here is derived from an EMBL/GenBank/DDBJ whole genome shotgun (WGS) entry which is preliminary data.</text>
</comment>
<dbReference type="InterPro" id="IPR001762">
    <property type="entry name" value="Disintegrin_dom"/>
</dbReference>
<dbReference type="GO" id="GO:0004222">
    <property type="term" value="F:metalloendopeptidase activity"/>
    <property type="evidence" value="ECO:0007669"/>
    <property type="project" value="InterPro"/>
</dbReference>
<keyword evidence="1" id="KW-1015">Disulfide bond</keyword>
<reference evidence="7" key="1">
    <citation type="submission" date="2020-05" db="EMBL/GenBank/DDBJ databases">
        <title>Phylogenomic resolution of chytrid fungi.</title>
        <authorList>
            <person name="Stajich J.E."/>
            <person name="Amses K."/>
            <person name="Simmons R."/>
            <person name="Seto K."/>
            <person name="Myers J."/>
            <person name="Bonds A."/>
            <person name="Quandt C.A."/>
            <person name="Barry K."/>
            <person name="Liu P."/>
            <person name="Grigoriev I."/>
            <person name="Longcore J.E."/>
            <person name="James T.Y."/>
        </authorList>
    </citation>
    <scope>NUCLEOTIDE SEQUENCE</scope>
    <source>
        <strain evidence="7">JEL0476</strain>
    </source>
</reference>
<dbReference type="InterPro" id="IPR024079">
    <property type="entry name" value="MetalloPept_cat_dom_sf"/>
</dbReference>
<dbReference type="Pfam" id="PF13574">
    <property type="entry name" value="Reprolysin_2"/>
    <property type="match status" value="1"/>
</dbReference>
<dbReference type="SUPFAM" id="SSF55486">
    <property type="entry name" value="Metalloproteases ('zincins'), catalytic domain"/>
    <property type="match status" value="1"/>
</dbReference>